<feature type="coiled-coil region" evidence="1">
    <location>
        <begin position="384"/>
        <end position="411"/>
    </location>
</feature>
<gene>
    <name evidence="3" type="ORF">AX774_g5347</name>
</gene>
<name>A0A1R1PJX9_ZANCU</name>
<feature type="region of interest" description="Disordered" evidence="2">
    <location>
        <begin position="768"/>
        <end position="810"/>
    </location>
</feature>
<feature type="coiled-coil region" evidence="1">
    <location>
        <begin position="112"/>
        <end position="188"/>
    </location>
</feature>
<evidence type="ECO:0000256" key="1">
    <source>
        <dbReference type="SAM" id="Coils"/>
    </source>
</evidence>
<keyword evidence="1" id="KW-0175">Coiled coil</keyword>
<accession>A0A1R1PJX9</accession>
<dbReference type="Proteomes" id="UP000188320">
    <property type="component" value="Unassembled WGS sequence"/>
</dbReference>
<proteinExistence type="predicted"/>
<sequence>MEPKNVTDNVFGNRKRGTAPLSKRTHFLKTARNQKNWGNRIVFSTGCKEENDKEYTKHTMDVEAVEREMVSTFESESAKKRAIWNLLNEGVDNDFIQEIRKKWKDEVLSPALSQLEKVRELLENEIDEKIRAQQDLQSLKKELKQDKKEILRNMNRVNELERELGELVVEYEKEKQKRKEAHDIMREEIKNRQEIERSRLGSWKQRLDLLECVVKDRRQHGLLDIVAYRRVAALISGKTQLCNEIYTLDHTGNIEGVEKGDIEEEIWQLFCGDFSRLIKANNELYDQVACRDNVINDMEIEIQAKSEKIDDLKREIDESGRDRDELSRELKISKKEYLQAQSQIEWVQKRVEELETQLMIGGEDESVEKTFVSSGKITTGTSLLNELDHRRIEAEAGKNRLKEEYDALMERYCFVVNQNGELMQRLDERVNDMKTIEVYEAECATLREALVNASTEKQVMVQKIEFYKREINGILDERLGFSDEEILEDFGRTTLNIESSGVSDKDQLNIKINTLKMRLQQTYKNSMRYKEELGETKQLRDNEVRENGELKARVADLEEKVRGLTLKNDKLTSLAKEKELLTGKFNNKFGFDFSDDVGYFLRSSSAGSYEGKLYEGGNKTGSFYMDREESKAVSEGRYGISLSRSCSRIFHMNNTRENKEGNADIVGFASPTVKTTNITAQPTIISSSINHYDENEESVFDTQEEMEKTDRFERFGTSMGRKTSFVFGVDRKVNKSIFEVDGNVNGNQKMESMELSFLDSNSKIKQMQNISESKSGYEGEGEREGEGEGEGNMGITGPLHQSSSRLTSPASLSITSTTSAASTAISTSAAVTASAAYFDLIEHYNRLKKTISESAKILTLNKTN</sequence>
<feature type="coiled-coil region" evidence="1">
    <location>
        <begin position="505"/>
        <end position="574"/>
    </location>
</feature>
<dbReference type="AlphaFoldDB" id="A0A1R1PJX9"/>
<evidence type="ECO:0000313" key="3">
    <source>
        <dbReference type="EMBL" id="OMH81192.1"/>
    </source>
</evidence>
<feature type="compositionally biased region" description="Basic and acidic residues" evidence="2">
    <location>
        <begin position="775"/>
        <end position="786"/>
    </location>
</feature>
<organism evidence="3 4">
    <name type="scientific">Zancudomyces culisetae</name>
    <name type="common">Gut fungus</name>
    <name type="synonym">Smittium culisetae</name>
    <dbReference type="NCBI Taxonomy" id="1213189"/>
    <lineage>
        <taxon>Eukaryota</taxon>
        <taxon>Fungi</taxon>
        <taxon>Fungi incertae sedis</taxon>
        <taxon>Zoopagomycota</taxon>
        <taxon>Kickxellomycotina</taxon>
        <taxon>Harpellomycetes</taxon>
        <taxon>Harpellales</taxon>
        <taxon>Legeriomycetaceae</taxon>
        <taxon>Zancudomyces</taxon>
    </lineage>
</organism>
<evidence type="ECO:0000256" key="2">
    <source>
        <dbReference type="SAM" id="MobiDB-lite"/>
    </source>
</evidence>
<keyword evidence="4" id="KW-1185">Reference proteome</keyword>
<comment type="caution">
    <text evidence="3">The sequence shown here is derived from an EMBL/GenBank/DDBJ whole genome shotgun (WGS) entry which is preliminary data.</text>
</comment>
<evidence type="ECO:0000313" key="4">
    <source>
        <dbReference type="Proteomes" id="UP000188320"/>
    </source>
</evidence>
<reference evidence="4" key="1">
    <citation type="submission" date="2017-01" db="EMBL/GenBank/DDBJ databases">
        <authorList>
            <person name="Wang Y."/>
            <person name="White M."/>
            <person name="Kvist S."/>
            <person name="Moncalvo J.-M."/>
        </authorList>
    </citation>
    <scope>NUCLEOTIDE SEQUENCE [LARGE SCALE GENOMIC DNA]</scope>
    <source>
        <strain evidence="4">COL-18-3</strain>
    </source>
</reference>
<feature type="coiled-coil region" evidence="1">
    <location>
        <begin position="295"/>
        <end position="357"/>
    </location>
</feature>
<dbReference type="EMBL" id="LSSK01000953">
    <property type="protein sequence ID" value="OMH81192.1"/>
    <property type="molecule type" value="Genomic_DNA"/>
</dbReference>
<protein>
    <submittedName>
        <fullName evidence="3">Uncharacterized protein</fullName>
    </submittedName>
</protein>